<proteinExistence type="predicted"/>
<dbReference type="EMBL" id="HBUE01197294">
    <property type="protein sequence ID" value="CAG6528232.1"/>
    <property type="molecule type" value="Transcribed_RNA"/>
</dbReference>
<organism evidence="1">
    <name type="scientific">Culex pipiens</name>
    <name type="common">House mosquito</name>
    <dbReference type="NCBI Taxonomy" id="7175"/>
    <lineage>
        <taxon>Eukaryota</taxon>
        <taxon>Metazoa</taxon>
        <taxon>Ecdysozoa</taxon>
        <taxon>Arthropoda</taxon>
        <taxon>Hexapoda</taxon>
        <taxon>Insecta</taxon>
        <taxon>Pterygota</taxon>
        <taxon>Neoptera</taxon>
        <taxon>Endopterygota</taxon>
        <taxon>Diptera</taxon>
        <taxon>Nematocera</taxon>
        <taxon>Culicoidea</taxon>
        <taxon>Culicidae</taxon>
        <taxon>Culicinae</taxon>
        <taxon>Culicini</taxon>
        <taxon>Culex</taxon>
        <taxon>Culex</taxon>
    </lineage>
</organism>
<dbReference type="AlphaFoldDB" id="A0A8D8MFY0"/>
<accession>A0A8D8MFY0</accession>
<protein>
    <submittedName>
        <fullName evidence="1">(northern house mosquito) hypothetical protein</fullName>
    </submittedName>
</protein>
<dbReference type="EMBL" id="HBUE01303322">
    <property type="protein sequence ID" value="CAG6579966.1"/>
    <property type="molecule type" value="Transcribed_RNA"/>
</dbReference>
<sequence length="119" mass="12900">MPPILLEDVRTQKVTALGRVFLPRDLYPESKLDWSGSAVAALGTTNFSVCCRSATGSAAVSAGVCREDTASSTEFNSRRNVCITRLIWTTSTGSKLPSWRSCWNNSRLKLTSSIAELIG</sequence>
<reference evidence="1" key="1">
    <citation type="submission" date="2021-05" db="EMBL/GenBank/DDBJ databases">
        <authorList>
            <person name="Alioto T."/>
            <person name="Alioto T."/>
            <person name="Gomez Garrido J."/>
        </authorList>
    </citation>
    <scope>NUCLEOTIDE SEQUENCE</scope>
</reference>
<name>A0A8D8MFY0_CULPI</name>
<evidence type="ECO:0000313" key="1">
    <source>
        <dbReference type="EMBL" id="CAG6528232.1"/>
    </source>
</evidence>